<keyword evidence="5" id="KW-1185">Reference proteome</keyword>
<evidence type="ECO:0000313" key="4">
    <source>
        <dbReference type="EMBL" id="MBE1555648.1"/>
    </source>
</evidence>
<comment type="caution">
    <text evidence="4">The sequence shown here is derived from an EMBL/GenBank/DDBJ whole genome shotgun (WGS) entry which is preliminary data.</text>
</comment>
<name>A0A927R559_9BACL</name>
<dbReference type="InterPro" id="IPR013549">
    <property type="entry name" value="DUF1731"/>
</dbReference>
<accession>A0A927R559</accession>
<gene>
    <name evidence="4" type="ORF">H4683_002768</name>
</gene>
<evidence type="ECO:0000259" key="3">
    <source>
        <dbReference type="Pfam" id="PF08338"/>
    </source>
</evidence>
<dbReference type="InterPro" id="IPR036291">
    <property type="entry name" value="NAD(P)-bd_dom_sf"/>
</dbReference>
<comment type="similarity">
    <text evidence="1">Belongs to the NAD(P)-dependent epimerase/dehydratase family. SDR39U1 subfamily.</text>
</comment>
<dbReference type="EMBL" id="JADBEL010000015">
    <property type="protein sequence ID" value="MBE1555648.1"/>
    <property type="molecule type" value="Genomic_DNA"/>
</dbReference>
<protein>
    <submittedName>
        <fullName evidence="4">Uncharacterized protein (TIGR01777 family)</fullName>
    </submittedName>
</protein>
<sequence>MKKKIVIAGGTGFIGHYFEEKFTNLGYEVIIISRQSQHLSWTDRASIVKALEDAEMLINLAGKSVNCRYNEKNKKEILHSRTETTHLLGHALLACKNPPTLWINSSTATIYRHAEDRPMTEASGEIGTGFSVDVAKAWEGSLFTFDLPQTRKVALRIAIVLGKDGGVMEPYRNLVRFGLGGVQGLGNQMFSWIHIEDVFRIILFLQENKQLNGVFNCSAPQPITNREFMTQLRKSMDRKIGFPSPKWMLEMGAVFMRTETELILKSRWVVPDRLEKEGFHFTFGTIEEALQHILKSQE</sequence>
<dbReference type="NCBIfam" id="TIGR01777">
    <property type="entry name" value="yfcH"/>
    <property type="match status" value="1"/>
</dbReference>
<organism evidence="4 5">
    <name type="scientific">Sporosarcina limicola</name>
    <dbReference type="NCBI Taxonomy" id="34101"/>
    <lineage>
        <taxon>Bacteria</taxon>
        <taxon>Bacillati</taxon>
        <taxon>Bacillota</taxon>
        <taxon>Bacilli</taxon>
        <taxon>Bacillales</taxon>
        <taxon>Caryophanaceae</taxon>
        <taxon>Sporosarcina</taxon>
    </lineage>
</organism>
<dbReference type="RefSeq" id="WP_192599345.1">
    <property type="nucleotide sequence ID" value="NZ_JADBEL010000015.1"/>
</dbReference>
<proteinExistence type="inferred from homology"/>
<dbReference type="InterPro" id="IPR010099">
    <property type="entry name" value="SDR39U1"/>
</dbReference>
<reference evidence="4" key="1">
    <citation type="submission" date="2020-10" db="EMBL/GenBank/DDBJ databases">
        <title>Genomic Encyclopedia of Type Strains, Phase IV (KMG-IV): sequencing the most valuable type-strain genomes for metagenomic binning, comparative biology and taxonomic classification.</title>
        <authorList>
            <person name="Goeker M."/>
        </authorList>
    </citation>
    <scope>NUCLEOTIDE SEQUENCE</scope>
    <source>
        <strain evidence="4">DSM 13886</strain>
    </source>
</reference>
<evidence type="ECO:0000259" key="2">
    <source>
        <dbReference type="Pfam" id="PF01370"/>
    </source>
</evidence>
<dbReference type="Gene3D" id="3.40.50.720">
    <property type="entry name" value="NAD(P)-binding Rossmann-like Domain"/>
    <property type="match status" value="1"/>
</dbReference>
<dbReference type="InterPro" id="IPR001509">
    <property type="entry name" value="Epimerase_deHydtase"/>
</dbReference>
<feature type="domain" description="DUF1731" evidence="3">
    <location>
        <begin position="245"/>
        <end position="293"/>
    </location>
</feature>
<dbReference type="PANTHER" id="PTHR11092:SF0">
    <property type="entry name" value="EPIMERASE FAMILY PROTEIN SDR39U1"/>
    <property type="match status" value="1"/>
</dbReference>
<dbReference type="Pfam" id="PF08338">
    <property type="entry name" value="DUF1731"/>
    <property type="match status" value="1"/>
</dbReference>
<dbReference type="CDD" id="cd05242">
    <property type="entry name" value="SDR_a8"/>
    <property type="match status" value="1"/>
</dbReference>
<feature type="domain" description="NAD-dependent epimerase/dehydratase" evidence="2">
    <location>
        <begin position="5"/>
        <end position="123"/>
    </location>
</feature>
<dbReference type="AlphaFoldDB" id="A0A927R559"/>
<dbReference type="Pfam" id="PF01370">
    <property type="entry name" value="Epimerase"/>
    <property type="match status" value="1"/>
</dbReference>
<evidence type="ECO:0000313" key="5">
    <source>
        <dbReference type="Proteomes" id="UP000658225"/>
    </source>
</evidence>
<evidence type="ECO:0000256" key="1">
    <source>
        <dbReference type="ARBA" id="ARBA00009353"/>
    </source>
</evidence>
<dbReference type="PANTHER" id="PTHR11092">
    <property type="entry name" value="SUGAR NUCLEOTIDE EPIMERASE RELATED"/>
    <property type="match status" value="1"/>
</dbReference>
<dbReference type="SUPFAM" id="SSF51735">
    <property type="entry name" value="NAD(P)-binding Rossmann-fold domains"/>
    <property type="match status" value="1"/>
</dbReference>
<dbReference type="Proteomes" id="UP000658225">
    <property type="component" value="Unassembled WGS sequence"/>
</dbReference>